<proteinExistence type="predicted"/>
<evidence type="ECO:0000313" key="2">
    <source>
        <dbReference type="Proteomes" id="UP000838756"/>
    </source>
</evidence>
<dbReference type="AlphaFoldDB" id="A0A8S4S0Q1"/>
<organism evidence="1 2">
    <name type="scientific">Pararge aegeria aegeria</name>
    <dbReference type="NCBI Taxonomy" id="348720"/>
    <lineage>
        <taxon>Eukaryota</taxon>
        <taxon>Metazoa</taxon>
        <taxon>Ecdysozoa</taxon>
        <taxon>Arthropoda</taxon>
        <taxon>Hexapoda</taxon>
        <taxon>Insecta</taxon>
        <taxon>Pterygota</taxon>
        <taxon>Neoptera</taxon>
        <taxon>Endopterygota</taxon>
        <taxon>Lepidoptera</taxon>
        <taxon>Glossata</taxon>
        <taxon>Ditrysia</taxon>
        <taxon>Papilionoidea</taxon>
        <taxon>Nymphalidae</taxon>
        <taxon>Satyrinae</taxon>
        <taxon>Satyrini</taxon>
        <taxon>Parargina</taxon>
        <taxon>Pararge</taxon>
    </lineage>
</organism>
<accession>A0A8S4S0Q1</accession>
<evidence type="ECO:0000313" key="1">
    <source>
        <dbReference type="EMBL" id="CAH2242998.1"/>
    </source>
</evidence>
<dbReference type="OrthoDB" id="6436512at2759"/>
<keyword evidence="2" id="KW-1185">Reference proteome</keyword>
<reference evidence="1" key="1">
    <citation type="submission" date="2022-03" db="EMBL/GenBank/DDBJ databases">
        <authorList>
            <person name="Lindestad O."/>
        </authorList>
    </citation>
    <scope>NUCLEOTIDE SEQUENCE</scope>
</reference>
<dbReference type="Proteomes" id="UP000838756">
    <property type="component" value="Unassembled WGS sequence"/>
</dbReference>
<protein>
    <submittedName>
        <fullName evidence="1">Jg19441 protein</fullName>
    </submittedName>
</protein>
<gene>
    <name evidence="1" type="primary">jg19441</name>
    <name evidence="1" type="ORF">PAEG_LOCUS19211</name>
</gene>
<sequence length="141" mass="15539">MLCARSLCFRLALDSNNVHAIDFSSIYTYFSITAAFGNESDSSLYITEKLLSNSRGCPERVACWSSQMTKSPEVMKTLKEIMSNKLLSSIVNTTALEIATIKGRGGQNCELYSPCPIDEKTLPKIINSFTILTNLNHESSG</sequence>
<name>A0A8S4S0Q1_9NEOP</name>
<dbReference type="EMBL" id="CAKXAJ010025710">
    <property type="protein sequence ID" value="CAH2242998.1"/>
    <property type="molecule type" value="Genomic_DNA"/>
</dbReference>
<comment type="caution">
    <text evidence="1">The sequence shown here is derived from an EMBL/GenBank/DDBJ whole genome shotgun (WGS) entry which is preliminary data.</text>
</comment>